<dbReference type="PANTHER" id="PTHR30625">
    <property type="entry name" value="PROTEIN TOLQ"/>
    <property type="match status" value="1"/>
</dbReference>
<name>A0A410P605_VELA1</name>
<sequence>MLFFIVKGGIVMVPIILASIVGAGIIVDRFIVIRRVYRLDMQKFSRDVLDLVDKGKYREALVLCGQKKDYPLAAMYAAAIENRLLSRLELEKLLERMGNHAVKTLEKRLGGLVSVVGISPLMGFLGTITGLIRAFMAWEKAGNDVTVSALAGGIYEAMITTAAGLIVAIPYYLCYNYFISRIKYFSHELDDYCSQLLELLTRGKVL</sequence>
<dbReference type="OrthoDB" id="4045at2"/>
<proteinExistence type="inferred from homology"/>
<dbReference type="AlphaFoldDB" id="A0A410P605"/>
<feature type="transmembrane region" description="Helical" evidence="7">
    <location>
        <begin position="109"/>
        <end position="132"/>
    </location>
</feature>
<accession>A0A410P605</accession>
<dbReference type="KEGG" id="vai:BU251_07595"/>
<gene>
    <name evidence="9" type="ORF">BU251_07595</name>
</gene>
<dbReference type="InterPro" id="IPR050790">
    <property type="entry name" value="ExbB/TolQ_transport"/>
</dbReference>
<feature type="transmembrane region" description="Helical" evidence="7">
    <location>
        <begin position="152"/>
        <end position="173"/>
    </location>
</feature>
<organism evidence="9 10">
    <name type="scientific">Velamenicoccus archaeovorus</name>
    <dbReference type="NCBI Taxonomy" id="1930593"/>
    <lineage>
        <taxon>Bacteria</taxon>
        <taxon>Pseudomonadati</taxon>
        <taxon>Candidatus Omnitrophota</taxon>
        <taxon>Candidatus Velamenicoccus</taxon>
    </lineage>
</organism>
<dbReference type="Proteomes" id="UP000287243">
    <property type="component" value="Chromosome"/>
</dbReference>
<comment type="similarity">
    <text evidence="6">Belongs to the exbB/tolQ family.</text>
</comment>
<protein>
    <submittedName>
        <fullName evidence="9">Ferric siderophore transport system, biopolymer transport protein ExbB</fullName>
    </submittedName>
</protein>
<keyword evidence="3 7" id="KW-0812">Transmembrane</keyword>
<dbReference type="Pfam" id="PF01618">
    <property type="entry name" value="MotA_ExbB"/>
    <property type="match status" value="1"/>
</dbReference>
<evidence type="ECO:0000256" key="3">
    <source>
        <dbReference type="ARBA" id="ARBA00022692"/>
    </source>
</evidence>
<dbReference type="InterPro" id="IPR002898">
    <property type="entry name" value="MotA_ExbB_proton_chnl"/>
</dbReference>
<evidence type="ECO:0000256" key="7">
    <source>
        <dbReference type="SAM" id="Phobius"/>
    </source>
</evidence>
<evidence type="ECO:0000256" key="1">
    <source>
        <dbReference type="ARBA" id="ARBA00004651"/>
    </source>
</evidence>
<keyword evidence="6" id="KW-0653">Protein transport</keyword>
<keyword evidence="10" id="KW-1185">Reference proteome</keyword>
<evidence type="ECO:0000259" key="8">
    <source>
        <dbReference type="Pfam" id="PF01618"/>
    </source>
</evidence>
<evidence type="ECO:0000256" key="4">
    <source>
        <dbReference type="ARBA" id="ARBA00022989"/>
    </source>
</evidence>
<feature type="transmembrane region" description="Helical" evidence="7">
    <location>
        <begin position="12"/>
        <end position="32"/>
    </location>
</feature>
<evidence type="ECO:0000256" key="2">
    <source>
        <dbReference type="ARBA" id="ARBA00022475"/>
    </source>
</evidence>
<keyword evidence="6" id="KW-0813">Transport</keyword>
<keyword evidence="4 7" id="KW-1133">Transmembrane helix</keyword>
<dbReference type="PANTHER" id="PTHR30625:SF11">
    <property type="entry name" value="MOTA_TOLQ_EXBB PROTON CHANNEL DOMAIN-CONTAINING PROTEIN"/>
    <property type="match status" value="1"/>
</dbReference>
<keyword evidence="2" id="KW-1003">Cell membrane</keyword>
<evidence type="ECO:0000313" key="10">
    <source>
        <dbReference type="Proteomes" id="UP000287243"/>
    </source>
</evidence>
<dbReference type="EMBL" id="CP019384">
    <property type="protein sequence ID" value="QAT17590.1"/>
    <property type="molecule type" value="Genomic_DNA"/>
</dbReference>
<keyword evidence="5 7" id="KW-0472">Membrane</keyword>
<reference evidence="9 10" key="1">
    <citation type="submission" date="2017-01" db="EMBL/GenBank/DDBJ databases">
        <title>First insights into the biology of 'candidatus Vampirococcus archaeovorus'.</title>
        <authorList>
            <person name="Kizina J."/>
            <person name="Jordan S."/>
            <person name="Stueber K."/>
            <person name="Reinhardt R."/>
            <person name="Harder J."/>
        </authorList>
    </citation>
    <scope>NUCLEOTIDE SEQUENCE [LARGE SCALE GENOMIC DNA]</scope>
    <source>
        <strain evidence="9 10">LiM</strain>
    </source>
</reference>
<feature type="domain" description="MotA/TolQ/ExbB proton channel" evidence="8">
    <location>
        <begin position="72"/>
        <end position="189"/>
    </location>
</feature>
<dbReference type="RefSeq" id="WP_128700482.1">
    <property type="nucleotide sequence ID" value="NZ_CP019384.1"/>
</dbReference>
<comment type="subcellular location">
    <subcellularLocation>
        <location evidence="1">Cell membrane</location>
        <topology evidence="1">Multi-pass membrane protein</topology>
    </subcellularLocation>
    <subcellularLocation>
        <location evidence="6">Membrane</location>
        <topology evidence="6">Multi-pass membrane protein</topology>
    </subcellularLocation>
</comment>
<evidence type="ECO:0000256" key="6">
    <source>
        <dbReference type="RuleBase" id="RU004057"/>
    </source>
</evidence>
<evidence type="ECO:0000313" key="9">
    <source>
        <dbReference type="EMBL" id="QAT17590.1"/>
    </source>
</evidence>
<evidence type="ECO:0000256" key="5">
    <source>
        <dbReference type="ARBA" id="ARBA00023136"/>
    </source>
</evidence>
<dbReference type="GO" id="GO:0005886">
    <property type="term" value="C:plasma membrane"/>
    <property type="evidence" value="ECO:0007669"/>
    <property type="project" value="UniProtKB-SubCell"/>
</dbReference>
<dbReference type="GO" id="GO:0017038">
    <property type="term" value="P:protein import"/>
    <property type="evidence" value="ECO:0007669"/>
    <property type="project" value="TreeGrafter"/>
</dbReference>